<feature type="chain" id="PRO_5025547416" evidence="3">
    <location>
        <begin position="17"/>
        <end position="325"/>
    </location>
</feature>
<evidence type="ECO:0000313" key="5">
    <source>
        <dbReference type="Proteomes" id="UP000799778"/>
    </source>
</evidence>
<keyword evidence="3" id="KW-0732">Signal</keyword>
<sequence>MSSIIYAALLLGAVNANNIAPDSNVDPVAPQVTPRAILPRENYKTLAWYSTNNNYAPWEYDADATTYSTSGAYFRRCPTDTKCDMFTACSNGYLVAPGTSSFCGNGGSDTYTCGSHVLYPSLSASEKREWFWCDEQPFSGYTLFEQTTKGAVTSATPTTASPSQSPSASSSSSPSDQSSESANPSETASAAANTGSSSPSHPQETNHFANASPSSTPVTSPTPLPASHGTKKATVAGAVVGSLALVAIAIGALFFVRRRRSRAAGEELPQTEPQVARPPSYASTPETLPAGGVVGGKKERRVVEEVRAVGDEMTPPVTPRAHGFA</sequence>
<gene>
    <name evidence="4" type="ORF">BU24DRAFT_489174</name>
</gene>
<evidence type="ECO:0000256" key="2">
    <source>
        <dbReference type="SAM" id="Phobius"/>
    </source>
</evidence>
<evidence type="ECO:0000256" key="1">
    <source>
        <dbReference type="SAM" id="MobiDB-lite"/>
    </source>
</evidence>
<keyword evidence="2" id="KW-0812">Transmembrane</keyword>
<keyword evidence="2" id="KW-1133">Transmembrane helix</keyword>
<dbReference type="Proteomes" id="UP000799778">
    <property type="component" value="Unassembled WGS sequence"/>
</dbReference>
<dbReference type="RefSeq" id="XP_033387487.1">
    <property type="nucleotide sequence ID" value="XM_033533614.1"/>
</dbReference>
<keyword evidence="5" id="KW-1185">Reference proteome</keyword>
<dbReference type="OrthoDB" id="3800224at2759"/>
<organism evidence="4 5">
    <name type="scientific">Aaosphaeria arxii CBS 175.79</name>
    <dbReference type="NCBI Taxonomy" id="1450172"/>
    <lineage>
        <taxon>Eukaryota</taxon>
        <taxon>Fungi</taxon>
        <taxon>Dikarya</taxon>
        <taxon>Ascomycota</taxon>
        <taxon>Pezizomycotina</taxon>
        <taxon>Dothideomycetes</taxon>
        <taxon>Pleosporomycetidae</taxon>
        <taxon>Pleosporales</taxon>
        <taxon>Pleosporales incertae sedis</taxon>
        <taxon>Aaosphaeria</taxon>
    </lineage>
</organism>
<accession>A0A6A5Y0T9</accession>
<protein>
    <submittedName>
        <fullName evidence="4">Uncharacterized protein</fullName>
    </submittedName>
</protein>
<feature type="compositionally biased region" description="Low complexity" evidence="1">
    <location>
        <begin position="209"/>
        <end position="229"/>
    </location>
</feature>
<dbReference type="GeneID" id="54291011"/>
<name>A0A6A5Y0T9_9PLEO</name>
<keyword evidence="2" id="KW-0472">Membrane</keyword>
<feature type="signal peptide" evidence="3">
    <location>
        <begin position="1"/>
        <end position="16"/>
    </location>
</feature>
<evidence type="ECO:0000256" key="3">
    <source>
        <dbReference type="SAM" id="SignalP"/>
    </source>
</evidence>
<feature type="region of interest" description="Disordered" evidence="1">
    <location>
        <begin position="263"/>
        <end position="299"/>
    </location>
</feature>
<proteinExistence type="predicted"/>
<feature type="region of interest" description="Disordered" evidence="1">
    <location>
        <begin position="152"/>
        <end position="229"/>
    </location>
</feature>
<dbReference type="EMBL" id="ML978067">
    <property type="protein sequence ID" value="KAF2019148.1"/>
    <property type="molecule type" value="Genomic_DNA"/>
</dbReference>
<feature type="compositionally biased region" description="Low complexity" evidence="1">
    <location>
        <begin position="153"/>
        <end position="200"/>
    </location>
</feature>
<dbReference type="AlphaFoldDB" id="A0A6A5Y0T9"/>
<dbReference type="CDD" id="cd12087">
    <property type="entry name" value="TM_EGFR-like"/>
    <property type="match status" value="1"/>
</dbReference>
<evidence type="ECO:0000313" key="4">
    <source>
        <dbReference type="EMBL" id="KAF2019148.1"/>
    </source>
</evidence>
<feature type="transmembrane region" description="Helical" evidence="2">
    <location>
        <begin position="235"/>
        <end position="256"/>
    </location>
</feature>
<reference evidence="4" key="1">
    <citation type="journal article" date="2020" name="Stud. Mycol.">
        <title>101 Dothideomycetes genomes: a test case for predicting lifestyles and emergence of pathogens.</title>
        <authorList>
            <person name="Haridas S."/>
            <person name="Albert R."/>
            <person name="Binder M."/>
            <person name="Bloem J."/>
            <person name="Labutti K."/>
            <person name="Salamov A."/>
            <person name="Andreopoulos B."/>
            <person name="Baker S."/>
            <person name="Barry K."/>
            <person name="Bills G."/>
            <person name="Bluhm B."/>
            <person name="Cannon C."/>
            <person name="Castanera R."/>
            <person name="Culley D."/>
            <person name="Daum C."/>
            <person name="Ezra D."/>
            <person name="Gonzalez J."/>
            <person name="Henrissat B."/>
            <person name="Kuo A."/>
            <person name="Liang C."/>
            <person name="Lipzen A."/>
            <person name="Lutzoni F."/>
            <person name="Magnuson J."/>
            <person name="Mondo S."/>
            <person name="Nolan M."/>
            <person name="Ohm R."/>
            <person name="Pangilinan J."/>
            <person name="Park H.-J."/>
            <person name="Ramirez L."/>
            <person name="Alfaro M."/>
            <person name="Sun H."/>
            <person name="Tritt A."/>
            <person name="Yoshinaga Y."/>
            <person name="Zwiers L.-H."/>
            <person name="Turgeon B."/>
            <person name="Goodwin S."/>
            <person name="Spatafora J."/>
            <person name="Crous P."/>
            <person name="Grigoriev I."/>
        </authorList>
    </citation>
    <scope>NUCLEOTIDE SEQUENCE</scope>
    <source>
        <strain evidence="4">CBS 175.79</strain>
    </source>
</reference>